<dbReference type="SFLD" id="SFLDS00029">
    <property type="entry name" value="Radical_SAM"/>
    <property type="match status" value="1"/>
</dbReference>
<comment type="catalytic activity">
    <reaction evidence="8">
        <text>6-carboxy-5,6,7,8-tetrahydropterin + H(+) = 7-carboxy-7-carbaguanine + NH4(+)</text>
        <dbReference type="Rhea" id="RHEA:27974"/>
        <dbReference type="ChEBI" id="CHEBI:15378"/>
        <dbReference type="ChEBI" id="CHEBI:28938"/>
        <dbReference type="ChEBI" id="CHEBI:61032"/>
        <dbReference type="ChEBI" id="CHEBI:61036"/>
        <dbReference type="EC" id="4.3.99.3"/>
    </reaction>
</comment>
<accession>A0A7V4XTY6</accession>
<sequence length="226" mass="25462">MRLIEIYKSVQGESSFAGRPCIFVRLAGCNLRCSWCDSEYTFTGGEPFSDDEILARIEALAPVRLVEFTGGEPLLQAKQLIPFMERLLAAGYELMIETSGERPLRNVPVAVHKIVDVKCPGSGEAGKFLMENLEFLTPRDEVKFVIADRADYEFAREFIRAHTLDQKAGQILLSPTFSKTPTPERSTSNATLDPRLLVEWMLEDGLPARLSLQIHKYIWEPQKKGV</sequence>
<comment type="cofactor">
    <cofactor evidence="8">
        <name>S-adenosyl-L-methionine</name>
        <dbReference type="ChEBI" id="CHEBI:59789"/>
    </cofactor>
    <text evidence="8">Binds 1 S-adenosyl-L-methionine per subunit.</text>
</comment>
<proteinExistence type="inferred from homology"/>
<gene>
    <name evidence="8" type="primary">queE</name>
    <name evidence="10" type="ORF">ENW50_10215</name>
</gene>
<dbReference type="GO" id="GO:0051539">
    <property type="term" value="F:4 iron, 4 sulfur cluster binding"/>
    <property type="evidence" value="ECO:0007669"/>
    <property type="project" value="UniProtKB-UniRule"/>
</dbReference>
<evidence type="ECO:0000256" key="6">
    <source>
        <dbReference type="ARBA" id="ARBA00023014"/>
    </source>
</evidence>
<feature type="binding site" evidence="8">
    <location>
        <begin position="10"/>
        <end position="12"/>
    </location>
    <ligand>
        <name>substrate</name>
    </ligand>
</feature>
<comment type="function">
    <text evidence="8">Catalyzes the complex heterocyclic radical-mediated conversion of 6-carboxy-5,6,7,8-tetrahydropterin (CPH4) to 7-carboxy-7-deazaguanine (CDG), a step common to the biosynthetic pathways of all 7-deazapurine-containing compounds.</text>
</comment>
<dbReference type="PIRSF" id="PIRSF000370">
    <property type="entry name" value="QueE"/>
    <property type="match status" value="1"/>
</dbReference>
<keyword evidence="4 8" id="KW-0460">Magnesium</keyword>
<comment type="pathway">
    <text evidence="8">Purine metabolism; 7-cyano-7-deazaguanine biosynthesis.</text>
</comment>
<organism evidence="10">
    <name type="scientific">Acidobacterium capsulatum</name>
    <dbReference type="NCBI Taxonomy" id="33075"/>
    <lineage>
        <taxon>Bacteria</taxon>
        <taxon>Pseudomonadati</taxon>
        <taxon>Acidobacteriota</taxon>
        <taxon>Terriglobia</taxon>
        <taxon>Terriglobales</taxon>
        <taxon>Acidobacteriaceae</taxon>
        <taxon>Acidobacterium</taxon>
    </lineage>
</organism>
<dbReference type="InterPro" id="IPR007197">
    <property type="entry name" value="rSAM"/>
</dbReference>
<comment type="subunit">
    <text evidence="8">Homodimer.</text>
</comment>
<feature type="domain" description="Radical SAM core" evidence="9">
    <location>
        <begin position="16"/>
        <end position="221"/>
    </location>
</feature>
<dbReference type="InterPro" id="IPR058240">
    <property type="entry name" value="rSAM_sf"/>
</dbReference>
<keyword evidence="5 8" id="KW-0408">Iron</keyword>
<dbReference type="CDD" id="cd01335">
    <property type="entry name" value="Radical_SAM"/>
    <property type="match status" value="1"/>
</dbReference>
<dbReference type="SUPFAM" id="SSF102114">
    <property type="entry name" value="Radical SAM enzymes"/>
    <property type="match status" value="1"/>
</dbReference>
<dbReference type="GO" id="GO:1904047">
    <property type="term" value="F:S-adenosyl-L-methionine binding"/>
    <property type="evidence" value="ECO:0007669"/>
    <property type="project" value="UniProtKB-UniRule"/>
</dbReference>
<comment type="cofactor">
    <cofactor evidence="8">
        <name>Mg(2+)</name>
        <dbReference type="ChEBI" id="CHEBI:18420"/>
    </cofactor>
</comment>
<evidence type="ECO:0000259" key="9">
    <source>
        <dbReference type="PROSITE" id="PS51918"/>
    </source>
</evidence>
<dbReference type="EMBL" id="DTKL01000063">
    <property type="protein sequence ID" value="HGY95037.1"/>
    <property type="molecule type" value="Genomic_DNA"/>
</dbReference>
<dbReference type="UniPathway" id="UPA00391"/>
<comment type="cofactor">
    <cofactor evidence="8">
        <name>[4Fe-4S] cluster</name>
        <dbReference type="ChEBI" id="CHEBI:49883"/>
    </cofactor>
    <text evidence="8">Binds 1 [4Fe-4S] cluster. The cluster is coordinated with 3 cysteines and an exchangeable S-adenosyl-L-methionine.</text>
</comment>
<dbReference type="Pfam" id="PF04055">
    <property type="entry name" value="Radical_SAM"/>
    <property type="match status" value="1"/>
</dbReference>
<feature type="binding site" evidence="8">
    <location>
        <position position="71"/>
    </location>
    <ligand>
        <name>S-adenosyl-L-methionine</name>
        <dbReference type="ChEBI" id="CHEBI:59789"/>
    </ligand>
</feature>
<feature type="binding site" evidence="8">
    <location>
        <position position="36"/>
    </location>
    <ligand>
        <name>[4Fe-4S] cluster</name>
        <dbReference type="ChEBI" id="CHEBI:49883"/>
        <note>4Fe-4S-S-AdoMet</note>
    </ligand>
</feature>
<dbReference type="PANTHER" id="PTHR42836:SF1">
    <property type="entry name" value="7-CARBOXY-7-DEAZAGUANINE SYNTHASE"/>
    <property type="match status" value="1"/>
</dbReference>
<dbReference type="InterPro" id="IPR013785">
    <property type="entry name" value="Aldolase_TIM"/>
</dbReference>
<name>A0A7V4XTY6_9BACT</name>
<evidence type="ECO:0000256" key="5">
    <source>
        <dbReference type="ARBA" id="ARBA00023004"/>
    </source>
</evidence>
<feature type="binding site" evidence="8">
    <location>
        <position position="38"/>
    </location>
    <ligand>
        <name>Mg(2+)</name>
        <dbReference type="ChEBI" id="CHEBI:18420"/>
    </ligand>
</feature>
<comment type="similarity">
    <text evidence="8">Belongs to the radical SAM superfamily. 7-carboxy-7-deazaguanine synthase family.</text>
</comment>
<evidence type="ECO:0000256" key="3">
    <source>
        <dbReference type="ARBA" id="ARBA00022723"/>
    </source>
</evidence>
<evidence type="ECO:0000256" key="2">
    <source>
        <dbReference type="ARBA" id="ARBA00022691"/>
    </source>
</evidence>
<dbReference type="Gene3D" id="3.20.20.70">
    <property type="entry name" value="Aldolase class I"/>
    <property type="match status" value="1"/>
</dbReference>
<reference evidence="10" key="1">
    <citation type="journal article" date="2020" name="mSystems">
        <title>Genome- and Community-Level Interaction Insights into Carbon Utilization and Element Cycling Functions of Hydrothermarchaeota in Hydrothermal Sediment.</title>
        <authorList>
            <person name="Zhou Z."/>
            <person name="Liu Y."/>
            <person name="Xu W."/>
            <person name="Pan J."/>
            <person name="Luo Z.H."/>
            <person name="Li M."/>
        </authorList>
    </citation>
    <scope>NUCLEOTIDE SEQUENCE [LARGE SCALE GENOMIC DNA]</scope>
    <source>
        <strain evidence="10">SpSt-855</strain>
    </source>
</reference>
<keyword evidence="6 8" id="KW-0411">Iron-sulfur</keyword>
<evidence type="ECO:0000256" key="7">
    <source>
        <dbReference type="ARBA" id="ARBA00023239"/>
    </source>
</evidence>
<feature type="binding site" evidence="8">
    <location>
        <position position="33"/>
    </location>
    <ligand>
        <name>[4Fe-4S] cluster</name>
        <dbReference type="ChEBI" id="CHEBI:49883"/>
        <note>4Fe-4S-S-AdoMet</note>
    </ligand>
</feature>
<keyword evidence="3 8" id="KW-0479">Metal-binding</keyword>
<keyword evidence="8" id="KW-0671">Queuosine biosynthesis</keyword>
<dbReference type="GO" id="GO:0016840">
    <property type="term" value="F:carbon-nitrogen lyase activity"/>
    <property type="evidence" value="ECO:0007669"/>
    <property type="project" value="UniProtKB-UniRule"/>
</dbReference>
<feature type="binding site" evidence="8">
    <location>
        <position position="69"/>
    </location>
    <ligand>
        <name>substrate</name>
    </ligand>
</feature>
<keyword evidence="2 8" id="KW-0949">S-adenosyl-L-methionine</keyword>
<dbReference type="GO" id="GO:0008616">
    <property type="term" value="P:tRNA queuosine(34) biosynthetic process"/>
    <property type="evidence" value="ECO:0007669"/>
    <property type="project" value="UniProtKB-UniRule"/>
</dbReference>
<dbReference type="HAMAP" id="MF_00917">
    <property type="entry name" value="QueE"/>
    <property type="match status" value="1"/>
</dbReference>
<dbReference type="GO" id="GO:0000287">
    <property type="term" value="F:magnesium ion binding"/>
    <property type="evidence" value="ECO:0007669"/>
    <property type="project" value="UniProtKB-UniRule"/>
</dbReference>
<feature type="binding site" evidence="8">
    <location>
        <begin position="35"/>
        <end position="37"/>
    </location>
    <ligand>
        <name>S-adenosyl-L-methionine</name>
        <dbReference type="ChEBI" id="CHEBI:59789"/>
    </ligand>
</feature>
<dbReference type="PROSITE" id="PS51918">
    <property type="entry name" value="RADICAL_SAM"/>
    <property type="match status" value="1"/>
</dbReference>
<feature type="binding site" evidence="8">
    <location>
        <position position="25"/>
    </location>
    <ligand>
        <name>substrate</name>
    </ligand>
</feature>
<evidence type="ECO:0000313" key="10">
    <source>
        <dbReference type="EMBL" id="HGY95037.1"/>
    </source>
</evidence>
<comment type="caution">
    <text evidence="8">Lacks conserved residue(s) required for the propagation of feature annotation.</text>
</comment>
<keyword evidence="1 8" id="KW-0004">4Fe-4S</keyword>
<dbReference type="EC" id="4.3.99.3" evidence="8"/>
<evidence type="ECO:0000256" key="1">
    <source>
        <dbReference type="ARBA" id="ARBA00022485"/>
    </source>
</evidence>
<feature type="binding site" evidence="8">
    <location>
        <position position="29"/>
    </location>
    <ligand>
        <name>[4Fe-4S] cluster</name>
        <dbReference type="ChEBI" id="CHEBI:49883"/>
        <note>4Fe-4S-S-AdoMet</note>
    </ligand>
</feature>
<evidence type="ECO:0000256" key="4">
    <source>
        <dbReference type="ARBA" id="ARBA00022842"/>
    </source>
</evidence>
<dbReference type="AlphaFoldDB" id="A0A7V4XTY6"/>
<protein>
    <recommendedName>
        <fullName evidence="8">7-carboxy-7-deazaguanine synthase</fullName>
        <shortName evidence="8">CDG synthase</shortName>
        <ecNumber evidence="8">4.3.99.3</ecNumber>
    </recommendedName>
    <alternativeName>
        <fullName evidence="8">Queuosine biosynthesis protein QueE</fullName>
    </alternativeName>
</protein>
<keyword evidence="7 8" id="KW-0456">Lyase</keyword>
<comment type="caution">
    <text evidence="10">The sequence shown here is derived from an EMBL/GenBank/DDBJ whole genome shotgun (WGS) entry which is preliminary data.</text>
</comment>
<dbReference type="InterPro" id="IPR024924">
    <property type="entry name" value="7-CO-7-deazaguanine_synth-like"/>
</dbReference>
<dbReference type="PANTHER" id="PTHR42836">
    <property type="entry name" value="7-CARBOXY-7-DEAZAGUANINE SYNTHASE"/>
    <property type="match status" value="1"/>
</dbReference>
<evidence type="ECO:0000256" key="8">
    <source>
        <dbReference type="HAMAP-Rule" id="MF_00917"/>
    </source>
</evidence>